<name>A0ACC5XJX4_PANGG</name>
<evidence type="ECO:0000313" key="1">
    <source>
        <dbReference type="EMBL" id="MCI4391526.1"/>
    </source>
</evidence>
<dbReference type="EMBL" id="CM040475">
    <property type="protein sequence ID" value="MCI4391526.1"/>
    <property type="molecule type" value="Genomic_DNA"/>
</dbReference>
<accession>A0ACC5XJX4</accession>
<gene>
    <name evidence="1" type="ORF">PGIGA_G00135620</name>
</gene>
<comment type="caution">
    <text evidence="1">The sequence shown here is derived from an EMBL/GenBank/DDBJ whole genome shotgun (WGS) entry which is preliminary data.</text>
</comment>
<organism evidence="1 2">
    <name type="scientific">Pangasianodon gigas</name>
    <name type="common">Mekong giant catfish</name>
    <name type="synonym">Pangasius gigas</name>
    <dbReference type="NCBI Taxonomy" id="30993"/>
    <lineage>
        <taxon>Eukaryota</taxon>
        <taxon>Metazoa</taxon>
        <taxon>Chordata</taxon>
        <taxon>Craniata</taxon>
        <taxon>Vertebrata</taxon>
        <taxon>Euteleostomi</taxon>
        <taxon>Actinopterygii</taxon>
        <taxon>Neopterygii</taxon>
        <taxon>Teleostei</taxon>
        <taxon>Ostariophysi</taxon>
        <taxon>Siluriformes</taxon>
        <taxon>Pangasiidae</taxon>
        <taxon>Pangasianodon</taxon>
    </lineage>
</organism>
<proteinExistence type="predicted"/>
<evidence type="ECO:0000313" key="2">
    <source>
        <dbReference type="Proteomes" id="UP000829447"/>
    </source>
</evidence>
<keyword evidence="2" id="KW-1185">Reference proteome</keyword>
<dbReference type="Proteomes" id="UP000829447">
    <property type="component" value="Linkage Group LG22"/>
</dbReference>
<protein>
    <submittedName>
        <fullName evidence="1">Uncharacterized protein</fullName>
    </submittedName>
</protein>
<sequence>MHHKSLLCIALNGPNYSSLTKMGTNLRKTQSLRCVATEHALSWTEAGLKDRKKSVSELVAQYQNAVTGKAKAADSVENKQKQTLQFAAIPITEAETKPETLIQRSTKEGPNAWADRSTNTHFTRSKSMEFLPPQRTISTSALRDLFEPKVAMLPKSVHKPKNTDKPQSTPVTENAGINHKSTEDLLVFIEEHSINSHEKSVEPPKEKEENVTPKVVRAPLVERRKTTTGVYTERNIPQTDDKRKSIADFRDNSTLYGREKFPISVKAISALYLSKVAAADPTGNLLKPKQDCTSPTRPKVCKMADVAPKDFEQAPYSEDDSAQPDLTFPILQPDSRADSQSPIPTPPSKEIISTLYEQRQKCELRRLLKHTCPELKGLGNMVEEEFADILNSGIATDIAYQGEVQSRRWIFENGTVNTGESHKQTHLMEKSIQGEHTFEQRLNCFKEEGSIHGTKQPTIHPETDETPQKFGEAFTQEENFRVNVKAKRKMFEGQLIETSREDLDDVFPGRIVISEDEKGAVQKQKRDFETYQTGTTKRNSDLSIIDITDIDQDCGEVYLGISRAKEVFEKGFDNENSSPPNENISLEDETLKTNVKNRTHMFESTPLDRINWQNDAESDTMDENMNKSLSSLHGFNVIHSHGALLEASEAGHVRKANYSFIQEKGPEIQHEEVVMGSMKSILLQLLARVNLNPVIVFLKEDDQGNVEIKNIDIPTHQLPFTVNQDKEYRTTNMVQVIEDLLGQETCLGKGVLIQEQATGSVETLVYVLFRHDSHDGTVMDRNYENMFEPREMNLLISQNSDVPPKMCSPPPFTEGDTSISIRHDENRISNVKLFQNCIENGDLGYLKSLQKSPSDEDVSVKSRQGEQNVVIAPGNHKMIKAMFVTNPEHDGSSLQSEKHAQNELKNNMEMTANGGYSLSTDGEFEKCSVESVDEPGRMLYSQDRKDMCSEKTDENIVTLPEVVDMVENEALSNLQAAIMSLQQVTLEAKALQSVCEKQHDTCPTSSENQYLTGATNEENKEFSQTFEAEQQQEGREQTLKGSVQAALDSLKKSSFNVTKGDFKAAMIYRNSGKTHAGQKAIKMETAVKQSDDMIVPSEGIKACPPSRLPGQVTVETQHEGAETSPFQCQPTNKPSACSPLTNQTHEQASLQRSKKPPGPKPAIPPKPDHLKTTPSSTTMANKSATNAGHLNKTKAESNSAEQQSAELTNLKPTQEDAFLKVPQNNGDTEIPSGLTVTEIQSSQDCITVSSPEGNAATEEKRDLMLEVSGGSSGFQASLQNFGIKTGQAMPPVKPKRIKMTTDRTVVNPALLGPNCKPSNGEHKVQPESNVTMREKKGRRESEAERRQRLSVHMDEIMKGNANAAMEIFDKLREQEELKTILSKVEEIEGEASQEDGDLRKIFESVPDWVVPQKHVNPKKGVMEKEVGKSERVCESEMLSSMQVAFGDLEKASAAIITLKEQTLSRLMEIEETIKKALYSVSTLKSDSDIVGLSGLFKESMMAGQYLPISGNIRKISIGSSKSPNPQSLNNVGVSQKSATAEPGMRKVEKSKSELSPPETKPRAGSPSSPSFISIQSTARRNTETPASPKSQSSITALTCYNIPAEKEKRQVSTLEVQTGPKAETVIGTKTIREKYEETDCFGNKFYSSTTSTVMTTQPDNKACFRRQFQPATQDRCTACLKPVYSMEKIAADKHIFHKNCFCCKHCNQKLSLRNYTTLYGEFYSQETLAAERNEQHRPLINRVGFEMDGCNSSEVQNWP</sequence>
<reference evidence="1 2" key="1">
    <citation type="journal article" date="2022" name="bioRxiv">
        <title>An ancient truncated duplication of the anti-Mullerian hormone receptor type 2 gene is a potential conserved master sex determinant in the Pangasiidae catfish family.</title>
        <authorList>
            <person name="Wen M."/>
            <person name="Pan Q."/>
            <person name="Jouanno E."/>
            <person name="Montfort J."/>
            <person name="Zahm M."/>
            <person name="Cabau C."/>
            <person name="Klopp C."/>
            <person name="Iampietro C."/>
            <person name="Roques C."/>
            <person name="Bouchez O."/>
            <person name="Castinel A."/>
            <person name="Donnadieu C."/>
            <person name="Parrinello H."/>
            <person name="Poncet C."/>
            <person name="Belmonte E."/>
            <person name="Gautier V."/>
            <person name="Avarre J.-C."/>
            <person name="Dugue R."/>
            <person name="Gustiano R."/>
            <person name="Ha T.T.T."/>
            <person name="Campet M."/>
            <person name="Sriphairoj K."/>
            <person name="Ribolli J."/>
            <person name="de Almeida F.L."/>
            <person name="Desvignes T."/>
            <person name="Postlethwait J.H."/>
            <person name="Bucao C.F."/>
            <person name="Robinson-Rechavi M."/>
            <person name="Bobe J."/>
            <person name="Herpin A."/>
            <person name="Guiguen Y."/>
        </authorList>
    </citation>
    <scope>NUCLEOTIDE SEQUENCE [LARGE SCALE GENOMIC DNA]</scope>
    <source>
        <strain evidence="1">YG-Dec2019</strain>
    </source>
</reference>